<evidence type="ECO:0000256" key="1">
    <source>
        <dbReference type="SAM" id="MobiDB-lite"/>
    </source>
</evidence>
<dbReference type="Pfam" id="PF23622">
    <property type="entry name" value="LRR_At1g61320_AtMIF1"/>
    <property type="match status" value="1"/>
</dbReference>
<dbReference type="PANTHER" id="PTHR34145:SF28">
    <property type="entry name" value="F-BOX DOMAIN-CONTAINING PROTEIN"/>
    <property type="match status" value="1"/>
</dbReference>
<dbReference type="Gene3D" id="3.80.10.10">
    <property type="entry name" value="Ribonuclease Inhibitor"/>
    <property type="match status" value="1"/>
</dbReference>
<dbReference type="Pfam" id="PF00646">
    <property type="entry name" value="F-box"/>
    <property type="match status" value="1"/>
</dbReference>
<evidence type="ECO:0000313" key="3">
    <source>
        <dbReference type="EMBL" id="CAL5091501.1"/>
    </source>
</evidence>
<evidence type="ECO:0000313" key="4">
    <source>
        <dbReference type="Proteomes" id="UP001497457"/>
    </source>
</evidence>
<feature type="domain" description="F-box" evidence="2">
    <location>
        <begin position="57"/>
        <end position="104"/>
    </location>
</feature>
<dbReference type="AlphaFoldDB" id="A0ABC9GB74"/>
<keyword evidence="4" id="KW-1185">Reference proteome</keyword>
<name>A0ABC9GB74_9POAL</name>
<evidence type="ECO:0000259" key="2">
    <source>
        <dbReference type="PROSITE" id="PS50181"/>
    </source>
</evidence>
<dbReference type="SUPFAM" id="SSF52047">
    <property type="entry name" value="RNI-like"/>
    <property type="match status" value="1"/>
</dbReference>
<reference evidence="3 4" key="2">
    <citation type="submission" date="2024-10" db="EMBL/GenBank/DDBJ databases">
        <authorList>
            <person name="Ryan C."/>
        </authorList>
    </citation>
    <scope>NUCLEOTIDE SEQUENCE [LARGE SCALE GENOMIC DNA]</scope>
</reference>
<organism evidence="3 4">
    <name type="scientific">Urochloa decumbens</name>
    <dbReference type="NCBI Taxonomy" id="240449"/>
    <lineage>
        <taxon>Eukaryota</taxon>
        <taxon>Viridiplantae</taxon>
        <taxon>Streptophyta</taxon>
        <taxon>Embryophyta</taxon>
        <taxon>Tracheophyta</taxon>
        <taxon>Spermatophyta</taxon>
        <taxon>Magnoliopsida</taxon>
        <taxon>Liliopsida</taxon>
        <taxon>Poales</taxon>
        <taxon>Poaceae</taxon>
        <taxon>PACMAD clade</taxon>
        <taxon>Panicoideae</taxon>
        <taxon>Panicodae</taxon>
        <taxon>Paniceae</taxon>
        <taxon>Melinidinae</taxon>
        <taxon>Urochloa</taxon>
    </lineage>
</organism>
<dbReference type="InterPro" id="IPR053781">
    <property type="entry name" value="F-box_AtFBL13-like"/>
</dbReference>
<dbReference type="InterPro" id="IPR055357">
    <property type="entry name" value="LRR_At1g61320_AtMIF1"/>
</dbReference>
<proteinExistence type="predicted"/>
<dbReference type="Proteomes" id="UP001497457">
    <property type="component" value="Chromosome 8b"/>
</dbReference>
<gene>
    <name evidence="3" type="ORF">URODEC1_LOCUS114401</name>
</gene>
<accession>A0ABC9GB74</accession>
<reference evidence="4" key="1">
    <citation type="submission" date="2024-06" db="EMBL/GenBank/DDBJ databases">
        <authorList>
            <person name="Ryan C."/>
        </authorList>
    </citation>
    <scope>NUCLEOTIDE SEQUENCE [LARGE SCALE GENOMIC DNA]</scope>
</reference>
<feature type="region of interest" description="Disordered" evidence="1">
    <location>
        <begin position="1"/>
        <end position="20"/>
    </location>
</feature>
<dbReference type="PANTHER" id="PTHR34145">
    <property type="entry name" value="OS02G0105600 PROTEIN"/>
    <property type="match status" value="1"/>
</dbReference>
<dbReference type="EMBL" id="OZ075118">
    <property type="protein sequence ID" value="CAL5091501.1"/>
    <property type="molecule type" value="Genomic_DNA"/>
</dbReference>
<protein>
    <recommendedName>
        <fullName evidence="2">F-box domain-containing protein</fullName>
    </recommendedName>
</protein>
<dbReference type="InterPro" id="IPR001810">
    <property type="entry name" value="F-box_dom"/>
</dbReference>
<dbReference type="InterPro" id="IPR036047">
    <property type="entry name" value="F-box-like_dom_sf"/>
</dbReference>
<dbReference type="InterPro" id="IPR032675">
    <property type="entry name" value="LRR_dom_sf"/>
</dbReference>
<dbReference type="SUPFAM" id="SSF81383">
    <property type="entry name" value="F-box domain"/>
    <property type="match status" value="1"/>
</dbReference>
<dbReference type="PROSITE" id="PS50181">
    <property type="entry name" value="FBOX"/>
    <property type="match status" value="1"/>
</dbReference>
<feature type="compositionally biased region" description="Pro residues" evidence="1">
    <location>
        <begin position="1"/>
        <end position="13"/>
    </location>
</feature>
<dbReference type="CDD" id="cd22160">
    <property type="entry name" value="F-box_AtFBL13-like"/>
    <property type="match status" value="1"/>
</dbReference>
<dbReference type="InterPro" id="IPR053772">
    <property type="entry name" value="At1g61320/At1g61330-like"/>
</dbReference>
<sequence length="514" mass="59025">MGPTSPPAPPSPPESTDDCIPLEKSTWRNVKKHAPVNSISCEKFALISPILFLLQNPDRISALPDDILIKILSLVTVKEAAMTDVLSPRWRHLWENIDHLTLHMDTFGMQVPANSDYRGNPDLWNSEATKFVNKVNGVLRHHKCNRIKKFEVKFPLSSVHSSEIDHWVAFAAASSSEMLNLVLSDYLCGVRVPTKHSERYNFPLKHYVDLRCCQLHYMFLSTCRLETVPANLIGFSYLFALQLDYVQVVDEVLQSIISSCRALHHLYLRRCDKLINLRTSHAELVTLEVSNCWKLLSISIHAEKLKCFSYMGNKFVNIEYECAPVLCELNALFRLHCEFPLDCIGAFPELKTLRLQFPSRLRVSHILHLSGRFTGLKEIMLYLLTSWKKSIRFVAYLLKAAHLVERLELEAHGNLRPPKKLKIRWPKNFTPTRLRTIRIGGFSGESEMVQLVFFLLWSPMLKTLLIDTHRCNCLSIRTRMREESEDAARCNYAREVVSTQLAPNVPSTVKFTIL</sequence>